<dbReference type="OrthoDB" id="296632at2759"/>
<evidence type="ECO:0000256" key="4">
    <source>
        <dbReference type="SAM" id="MobiDB-lite"/>
    </source>
</evidence>
<evidence type="ECO:0000256" key="3">
    <source>
        <dbReference type="PROSITE-ProRule" id="PRU00176"/>
    </source>
</evidence>
<evidence type="ECO:0000256" key="2">
    <source>
        <dbReference type="ARBA" id="ARBA00022884"/>
    </source>
</evidence>
<dbReference type="GO" id="GO:0003723">
    <property type="term" value="F:RNA binding"/>
    <property type="evidence" value="ECO:0007669"/>
    <property type="project" value="UniProtKB-UniRule"/>
</dbReference>
<dbReference type="Pfam" id="PF15749">
    <property type="entry name" value="MRNIP"/>
    <property type="match status" value="1"/>
</dbReference>
<protein>
    <recommendedName>
        <fullName evidence="5">RRM domain-containing protein</fullName>
    </recommendedName>
</protein>
<dbReference type="Pfam" id="PF13893">
    <property type="entry name" value="RRM_5"/>
    <property type="match status" value="2"/>
</dbReference>
<dbReference type="InterPro" id="IPR012677">
    <property type="entry name" value="Nucleotide-bd_a/b_plait_sf"/>
</dbReference>
<proteinExistence type="predicted"/>
<dbReference type="InterPro" id="IPR021790">
    <property type="entry name" value="PTBP1-like_RRM2"/>
</dbReference>
<comment type="caution">
    <text evidence="6">The sequence shown here is derived from an EMBL/GenBank/DDBJ whole genome shotgun (WGS) entry which is preliminary data.</text>
</comment>
<dbReference type="SMART" id="SM00360">
    <property type="entry name" value="RRM"/>
    <property type="match status" value="4"/>
</dbReference>
<keyword evidence="7" id="KW-1185">Reference proteome</keyword>
<dbReference type="Gene3D" id="3.30.70.330">
    <property type="match status" value="4"/>
</dbReference>
<dbReference type="AlphaFoldDB" id="A0A5N6PMP7"/>
<dbReference type="PROSITE" id="PS50102">
    <property type="entry name" value="RRM"/>
    <property type="match status" value="2"/>
</dbReference>
<feature type="region of interest" description="Disordered" evidence="4">
    <location>
        <begin position="458"/>
        <end position="478"/>
    </location>
</feature>
<keyword evidence="2 3" id="KW-0694">RNA-binding</keyword>
<dbReference type="Pfam" id="PF00076">
    <property type="entry name" value="RRM_1"/>
    <property type="match status" value="1"/>
</dbReference>
<accession>A0A5N6PMP7</accession>
<dbReference type="EMBL" id="SZYD01000003">
    <property type="protein sequence ID" value="KAD6794367.1"/>
    <property type="molecule type" value="Genomic_DNA"/>
</dbReference>
<dbReference type="InterPro" id="IPR034796">
    <property type="entry name" value="PTBPH3_RRM2"/>
</dbReference>
<feature type="domain" description="RRM" evidence="5">
    <location>
        <begin position="503"/>
        <end position="577"/>
    </location>
</feature>
<evidence type="ECO:0000313" key="6">
    <source>
        <dbReference type="EMBL" id="KAD6794367.1"/>
    </source>
</evidence>
<evidence type="ECO:0000313" key="7">
    <source>
        <dbReference type="Proteomes" id="UP000326396"/>
    </source>
</evidence>
<dbReference type="PANTHER" id="PTHR15592">
    <property type="entry name" value="MATRIN 3/NUCLEAR PROTEIN 220-RELATED"/>
    <property type="match status" value="1"/>
</dbReference>
<dbReference type="InterPro" id="IPR000504">
    <property type="entry name" value="RRM_dom"/>
</dbReference>
<evidence type="ECO:0000259" key="5">
    <source>
        <dbReference type="PROSITE" id="PS50102"/>
    </source>
</evidence>
<dbReference type="Pfam" id="PF11835">
    <property type="entry name" value="RRM_8"/>
    <property type="match status" value="1"/>
</dbReference>
<dbReference type="SUPFAM" id="SSF54928">
    <property type="entry name" value="RNA-binding domain, RBD"/>
    <property type="match status" value="4"/>
</dbReference>
<dbReference type="InterPro" id="IPR049472">
    <property type="entry name" value="MRNIP_N"/>
</dbReference>
<feature type="domain" description="RRM" evidence="5">
    <location>
        <begin position="613"/>
        <end position="687"/>
    </location>
</feature>
<feature type="region of interest" description="Disordered" evidence="4">
    <location>
        <begin position="151"/>
        <end position="182"/>
    </location>
</feature>
<name>A0A5N6PMP7_9ASTR</name>
<dbReference type="InterPro" id="IPR034797">
    <property type="entry name" value="PTBPH3_RRM3"/>
</dbReference>
<evidence type="ECO:0000256" key="1">
    <source>
        <dbReference type="ARBA" id="ARBA00022737"/>
    </source>
</evidence>
<keyword evidence="1" id="KW-0677">Repeat</keyword>
<dbReference type="InterPro" id="IPR035979">
    <property type="entry name" value="RBD_domain_sf"/>
</dbReference>
<dbReference type="CDD" id="cd12426">
    <property type="entry name" value="RRM4_PTBPH3"/>
    <property type="match status" value="1"/>
</dbReference>
<gene>
    <name evidence="6" type="ORF">E3N88_05263</name>
</gene>
<sequence>MKLKSRTWVGRAVEKMNRRDLNDRQNIEEDEGQPFYGELMAMEFEQEGDKKGHLQGSMQPKGVWESKFSLVIESDKLCAWRSSQRYEIREIVNLKKIDGKHVTMDSFELHTTSEQSDLIHHSELIPDSLGVADDTGRPNCVDNTYRHFPSKLGSSMAEEDDGTEDAGFQEQQQVDGSSGTRNSSGFFSSSNFNFRRVPVPTGVLGGLAIHNPSEQLAAIQQLVLISDSIDDNSFGPLTGKGDGPQVLGQGEPKHVNTPTLMERGLPVCSNKIHSVPFIKSGRFQWKEVPPDLLQLFQPFGVINKLVMLRAKNQALLQMQDVPSAVSAMQFYANVQPSIRGRNVYVQFSSHQELTTMEQNSQGRVDEPNRILLVTIHHMLYPITVEVLHQVFSPHGYVEKIVTFQKSAGFQSLIQFQLRQSAVAARNSLQGRNIYDGCCQLDIQFSNLEELQVNYNNERSRDFTNPSLPSEQKGRPSQMNNAAAIAAAFGGGLPPGISGTNDRCTVLVSNLNPDRIDEDKLFNLFSLYGNIVRIKLLRNKPDHALVQMGDGFQAELAVHFLKRATLFGKRLEVNFSKHPNITMGAETHEYLNSNLNRFNRNAAKNYRYCCSPTKMIHLSTLPQDVTEDEIISHLEEHGSIMNTKVFEMNGKKQALVLFENEEQATEALVCKHATTLADSMIRISFSQVKQRKKTTNKWNCVVCNEKQSLRKVFSQGFMAKDVRKFVQSFNMSRQFIHQPHDSQTLVQQQTQNQNQKRTDWSEYMDPHMNDFDEEELCEPNVVTELPKPLFKKPKLSNTYSAACEDGKSLGRPAFGRRNVKKKVNDPGEEPRTTVKENFKRVAENQYDHDTVDDCSVYGRSISMMTNIMKPNPKWNACADGGHGFIDTGSSSVMLKLERPVSKWNNYIEDNADDWQIESNCEGINHAAFETQVSDEIVEDDVHPDFM</sequence>
<dbReference type="CDD" id="cd12692">
    <property type="entry name" value="RRM2_PTBPH3"/>
    <property type="match status" value="1"/>
</dbReference>
<reference evidence="6 7" key="1">
    <citation type="submission" date="2019-05" db="EMBL/GenBank/DDBJ databases">
        <title>Mikania micrantha, genome provides insights into the molecular mechanism of rapid growth.</title>
        <authorList>
            <person name="Liu B."/>
        </authorList>
    </citation>
    <scope>NUCLEOTIDE SEQUENCE [LARGE SCALE GENOMIC DNA]</scope>
    <source>
        <strain evidence="6">NLD-2019</strain>
        <tissue evidence="6">Leaf</tissue>
    </source>
</reference>
<dbReference type="CDD" id="cd12698">
    <property type="entry name" value="RRM3_PTBPH3"/>
    <property type="match status" value="1"/>
</dbReference>
<organism evidence="6 7">
    <name type="scientific">Mikania micrantha</name>
    <name type="common">bitter vine</name>
    <dbReference type="NCBI Taxonomy" id="192012"/>
    <lineage>
        <taxon>Eukaryota</taxon>
        <taxon>Viridiplantae</taxon>
        <taxon>Streptophyta</taxon>
        <taxon>Embryophyta</taxon>
        <taxon>Tracheophyta</taxon>
        <taxon>Spermatophyta</taxon>
        <taxon>Magnoliopsida</taxon>
        <taxon>eudicotyledons</taxon>
        <taxon>Gunneridae</taxon>
        <taxon>Pentapetalae</taxon>
        <taxon>asterids</taxon>
        <taxon>campanulids</taxon>
        <taxon>Asterales</taxon>
        <taxon>Asteraceae</taxon>
        <taxon>Asteroideae</taxon>
        <taxon>Heliantheae alliance</taxon>
        <taxon>Eupatorieae</taxon>
        <taxon>Mikania</taxon>
    </lineage>
</organism>
<dbReference type="Proteomes" id="UP000326396">
    <property type="component" value="Linkage Group LG11"/>
</dbReference>